<dbReference type="AlphaFoldDB" id="A0A9P7D0T1"/>
<organism evidence="1 2">
    <name type="scientific">Suillus placidus</name>
    <dbReference type="NCBI Taxonomy" id="48579"/>
    <lineage>
        <taxon>Eukaryota</taxon>
        <taxon>Fungi</taxon>
        <taxon>Dikarya</taxon>
        <taxon>Basidiomycota</taxon>
        <taxon>Agaricomycotina</taxon>
        <taxon>Agaricomycetes</taxon>
        <taxon>Agaricomycetidae</taxon>
        <taxon>Boletales</taxon>
        <taxon>Suillineae</taxon>
        <taxon>Suillaceae</taxon>
        <taxon>Suillus</taxon>
    </lineage>
</organism>
<evidence type="ECO:0000313" key="1">
    <source>
        <dbReference type="EMBL" id="KAG1774933.1"/>
    </source>
</evidence>
<proteinExistence type="predicted"/>
<dbReference type="OrthoDB" id="2687574at2759"/>
<dbReference type="Proteomes" id="UP000714275">
    <property type="component" value="Unassembled WGS sequence"/>
</dbReference>
<dbReference type="EMBL" id="JABBWD010000037">
    <property type="protein sequence ID" value="KAG1774933.1"/>
    <property type="molecule type" value="Genomic_DNA"/>
</dbReference>
<gene>
    <name evidence="1" type="ORF">EV702DRAFT_1199773</name>
</gene>
<reference evidence="1" key="1">
    <citation type="journal article" date="2020" name="New Phytol.">
        <title>Comparative genomics reveals dynamic genome evolution in host specialist ectomycorrhizal fungi.</title>
        <authorList>
            <person name="Lofgren L.A."/>
            <person name="Nguyen N.H."/>
            <person name="Vilgalys R."/>
            <person name="Ruytinx J."/>
            <person name="Liao H.L."/>
            <person name="Branco S."/>
            <person name="Kuo A."/>
            <person name="LaButti K."/>
            <person name="Lipzen A."/>
            <person name="Andreopoulos W."/>
            <person name="Pangilinan J."/>
            <person name="Riley R."/>
            <person name="Hundley H."/>
            <person name="Na H."/>
            <person name="Barry K."/>
            <person name="Grigoriev I.V."/>
            <person name="Stajich J.E."/>
            <person name="Kennedy P.G."/>
        </authorList>
    </citation>
    <scope>NUCLEOTIDE SEQUENCE</scope>
    <source>
        <strain evidence="1">DOB743</strain>
    </source>
</reference>
<protein>
    <submittedName>
        <fullName evidence="1">Uncharacterized protein</fullName>
    </submittedName>
</protein>
<accession>A0A9P7D0T1</accession>
<name>A0A9P7D0T1_9AGAM</name>
<evidence type="ECO:0000313" key="2">
    <source>
        <dbReference type="Proteomes" id="UP000714275"/>
    </source>
</evidence>
<comment type="caution">
    <text evidence="1">The sequence shown here is derived from an EMBL/GenBank/DDBJ whole genome shotgun (WGS) entry which is preliminary data.</text>
</comment>
<sequence length="300" mass="33286">MNSSLEQSTNSITYPITLPNSKARLSTIYENEDEYMPSLFPSQLFMPKSNVCKDVNIECHSPSPTPMSGTIPYRGLTRADGRMVISFNGVTHLEAKQHLMTKHAKYNDYHSVYIPNIVEAIESLCLCQDGIITSNWNSHMFQDGTYSGHPIIPGGLRLPTGGPRSGQTWHEHIRELQDHLFSTRILAKVSTQASTIKCGHMLHIQGGLIAKTYKGRYEDVNLFFSKSESKHLNSYAAIIENHGEPILASKILEALLMPCPDEDTVSALTESRLLDIGSVKDILCLALDRDLVLGIVCMGP</sequence>
<keyword evidence="2" id="KW-1185">Reference proteome</keyword>